<protein>
    <submittedName>
        <fullName evidence="1">8258_t:CDS:1</fullName>
    </submittedName>
</protein>
<dbReference type="EMBL" id="CAJVQC010066003">
    <property type="protein sequence ID" value="CAG8806024.1"/>
    <property type="molecule type" value="Genomic_DNA"/>
</dbReference>
<name>A0ACA9RQI5_9GLOM</name>
<feature type="non-terminal residue" evidence="1">
    <location>
        <position position="1"/>
    </location>
</feature>
<dbReference type="Proteomes" id="UP000789920">
    <property type="component" value="Unassembled WGS sequence"/>
</dbReference>
<reference evidence="1" key="1">
    <citation type="submission" date="2021-06" db="EMBL/GenBank/DDBJ databases">
        <authorList>
            <person name="Kallberg Y."/>
            <person name="Tangrot J."/>
            <person name="Rosling A."/>
        </authorList>
    </citation>
    <scope>NUCLEOTIDE SEQUENCE</scope>
    <source>
        <strain evidence="1">MA461A</strain>
    </source>
</reference>
<evidence type="ECO:0000313" key="2">
    <source>
        <dbReference type="Proteomes" id="UP000789920"/>
    </source>
</evidence>
<comment type="caution">
    <text evidence="1">The sequence shown here is derived from an EMBL/GenBank/DDBJ whole genome shotgun (WGS) entry which is preliminary data.</text>
</comment>
<sequence>TSEEDNGLFYNPWEEVTSPAIYLTDIEEVLTKKDTEANPTIEEQIEKFLQNNALDKEEKKKGFGKTTITSHQIDTGRAKPIKQRAYRAAPNEYEFIEKKLKEIEEREIQPDESKVEKKVHTWVHHIARSLHHLMQKKVSFRWEQEQQGAFEALKDHLTIAPILKYPDFDDRFYLYTDASGTGLGAVLAQKDESKKKHVIFYASRSLSKAERNYSACELECLAVIWAVEYYYHYFGFKPFIIIMDHSALKSGNTHMNADVLSRINETEEEIEEVYTVVGEIREHRLKENEEENQDKRQTDPPK</sequence>
<gene>
    <name evidence="1" type="ORF">RPERSI_LOCUS22072</name>
</gene>
<organism evidence="1 2">
    <name type="scientific">Racocetra persica</name>
    <dbReference type="NCBI Taxonomy" id="160502"/>
    <lineage>
        <taxon>Eukaryota</taxon>
        <taxon>Fungi</taxon>
        <taxon>Fungi incertae sedis</taxon>
        <taxon>Mucoromycota</taxon>
        <taxon>Glomeromycotina</taxon>
        <taxon>Glomeromycetes</taxon>
        <taxon>Diversisporales</taxon>
        <taxon>Gigasporaceae</taxon>
        <taxon>Racocetra</taxon>
    </lineage>
</organism>
<evidence type="ECO:0000313" key="1">
    <source>
        <dbReference type="EMBL" id="CAG8806024.1"/>
    </source>
</evidence>
<accession>A0ACA9RQI5</accession>
<keyword evidence="2" id="KW-1185">Reference proteome</keyword>
<proteinExistence type="predicted"/>